<keyword evidence="10" id="KW-0949">S-adenosyl-L-methionine</keyword>
<dbReference type="GO" id="GO:0005829">
    <property type="term" value="C:cytosol"/>
    <property type="evidence" value="ECO:0007669"/>
    <property type="project" value="TreeGrafter"/>
</dbReference>
<dbReference type="InterPro" id="IPR000489">
    <property type="entry name" value="Pterin-binding_dom"/>
</dbReference>
<dbReference type="Gene3D" id="3.20.20.20">
    <property type="entry name" value="Dihydropteroate synthase-like"/>
    <property type="match status" value="1"/>
</dbReference>
<dbReference type="InterPro" id="IPR033706">
    <property type="entry name" value="Met_synthase_B12-bd"/>
</dbReference>
<feature type="domain" description="B12-binding" evidence="20">
    <location>
        <begin position="748"/>
        <end position="885"/>
    </location>
</feature>
<accession>A0A6J6JEN2</accession>
<dbReference type="PROSITE" id="PS50970">
    <property type="entry name" value="HCY"/>
    <property type="match status" value="1"/>
</dbReference>
<keyword evidence="14" id="KW-0486">Methionine biosynthesis</keyword>
<keyword evidence="8" id="KW-0846">Cobalamin</keyword>
<dbReference type="InterPro" id="IPR036589">
    <property type="entry name" value="HCY_dom_sf"/>
</dbReference>
<dbReference type="GO" id="GO:0008705">
    <property type="term" value="F:methionine synthase activity"/>
    <property type="evidence" value="ECO:0007669"/>
    <property type="project" value="UniProtKB-EC"/>
</dbReference>
<evidence type="ECO:0000256" key="1">
    <source>
        <dbReference type="ARBA" id="ARBA00001947"/>
    </source>
</evidence>
<evidence type="ECO:0000256" key="14">
    <source>
        <dbReference type="ARBA" id="ARBA00023167"/>
    </source>
</evidence>
<evidence type="ECO:0000256" key="2">
    <source>
        <dbReference type="ARBA" id="ARBA00001956"/>
    </source>
</evidence>
<evidence type="ECO:0000259" key="21">
    <source>
        <dbReference type="PROSITE" id="PS51337"/>
    </source>
</evidence>
<keyword evidence="7" id="KW-0028">Amino-acid biosynthesis</keyword>
<dbReference type="InterPro" id="IPR011822">
    <property type="entry name" value="MetH"/>
</dbReference>
<keyword evidence="11" id="KW-0479">Metal-binding</keyword>
<evidence type="ECO:0000256" key="16">
    <source>
        <dbReference type="ARBA" id="ARBA00031040"/>
    </source>
</evidence>
<gene>
    <name evidence="22" type="ORF">UFOPK2162_00031</name>
</gene>
<feature type="domain" description="AdoMet activation" evidence="19">
    <location>
        <begin position="897"/>
        <end position="1182"/>
    </location>
</feature>
<feature type="domain" description="Pterin-binding" evidence="18">
    <location>
        <begin position="357"/>
        <end position="620"/>
    </location>
</feature>
<evidence type="ECO:0000256" key="6">
    <source>
        <dbReference type="ARBA" id="ARBA00022603"/>
    </source>
</evidence>
<dbReference type="Pfam" id="PF02965">
    <property type="entry name" value="Met_synt_B12"/>
    <property type="match status" value="1"/>
</dbReference>
<comment type="cofactor">
    <cofactor evidence="2">
        <name>methylcob(III)alamin</name>
        <dbReference type="ChEBI" id="CHEBI:28115"/>
    </cofactor>
</comment>
<evidence type="ECO:0000256" key="8">
    <source>
        <dbReference type="ARBA" id="ARBA00022628"/>
    </source>
</evidence>
<dbReference type="SUPFAM" id="SSF51717">
    <property type="entry name" value="Dihydropteroate synthetase-like"/>
    <property type="match status" value="1"/>
</dbReference>
<dbReference type="SMART" id="SM01018">
    <property type="entry name" value="B12-binding_2"/>
    <property type="match status" value="1"/>
</dbReference>
<evidence type="ECO:0000256" key="9">
    <source>
        <dbReference type="ARBA" id="ARBA00022679"/>
    </source>
</evidence>
<comment type="similarity">
    <text evidence="4">Belongs to the vitamin-B12 dependent methionine synthase family.</text>
</comment>
<evidence type="ECO:0000256" key="15">
    <source>
        <dbReference type="ARBA" id="ARBA00023285"/>
    </source>
</evidence>
<evidence type="ECO:0000256" key="7">
    <source>
        <dbReference type="ARBA" id="ARBA00022605"/>
    </source>
</evidence>
<dbReference type="InterPro" id="IPR003726">
    <property type="entry name" value="HCY_dom"/>
</dbReference>
<dbReference type="AlphaFoldDB" id="A0A6J6JEN2"/>
<dbReference type="GO" id="GO:0046653">
    <property type="term" value="P:tetrahydrofolate metabolic process"/>
    <property type="evidence" value="ECO:0007669"/>
    <property type="project" value="TreeGrafter"/>
</dbReference>
<feature type="domain" description="Hcy-binding" evidence="17">
    <location>
        <begin position="24"/>
        <end position="326"/>
    </location>
</feature>
<reference evidence="22" key="1">
    <citation type="submission" date="2020-05" db="EMBL/GenBank/DDBJ databases">
        <authorList>
            <person name="Chiriac C."/>
            <person name="Salcher M."/>
            <person name="Ghai R."/>
            <person name="Kavagutti S V."/>
        </authorList>
    </citation>
    <scope>NUCLEOTIDE SEQUENCE</scope>
</reference>
<dbReference type="FunFam" id="1.10.1240.10:FF:000002">
    <property type="entry name" value="Methionine synthase"/>
    <property type="match status" value="1"/>
</dbReference>
<dbReference type="PROSITE" id="PS51332">
    <property type="entry name" value="B12_BINDING"/>
    <property type="match status" value="1"/>
</dbReference>
<keyword evidence="12" id="KW-0677">Repeat</keyword>
<protein>
    <recommendedName>
        <fullName evidence="5">methionine synthase</fullName>
        <ecNumber evidence="5">2.1.1.13</ecNumber>
    </recommendedName>
    <alternativeName>
        <fullName evidence="16">5-methyltetrahydrofolate--homocysteine methyltransferase</fullName>
    </alternativeName>
</protein>
<name>A0A6J6JEN2_9ZZZZ</name>
<organism evidence="22">
    <name type="scientific">freshwater metagenome</name>
    <dbReference type="NCBI Taxonomy" id="449393"/>
    <lineage>
        <taxon>unclassified sequences</taxon>
        <taxon>metagenomes</taxon>
        <taxon>ecological metagenomes</taxon>
    </lineage>
</organism>
<dbReference type="EC" id="2.1.1.13" evidence="5"/>
<keyword evidence="15" id="KW-0170">Cobalt</keyword>
<evidence type="ECO:0000256" key="11">
    <source>
        <dbReference type="ARBA" id="ARBA00022723"/>
    </source>
</evidence>
<dbReference type="EMBL" id="CAEZVZ010000002">
    <property type="protein sequence ID" value="CAB4635547.1"/>
    <property type="molecule type" value="Genomic_DNA"/>
</dbReference>
<dbReference type="SUPFAM" id="SSF47644">
    <property type="entry name" value="Methionine synthase domain"/>
    <property type="match status" value="1"/>
</dbReference>
<dbReference type="PROSITE" id="PS50972">
    <property type="entry name" value="PTERIN_BINDING"/>
    <property type="match status" value="1"/>
</dbReference>
<dbReference type="PROSITE" id="PS50974">
    <property type="entry name" value="ADOMET_ACTIVATION"/>
    <property type="match status" value="1"/>
</dbReference>
<dbReference type="GO" id="GO:0050667">
    <property type="term" value="P:homocysteine metabolic process"/>
    <property type="evidence" value="ECO:0007669"/>
    <property type="project" value="TreeGrafter"/>
</dbReference>
<dbReference type="Pfam" id="PF02574">
    <property type="entry name" value="S-methyl_trans"/>
    <property type="match status" value="1"/>
</dbReference>
<dbReference type="GO" id="GO:0008270">
    <property type="term" value="F:zinc ion binding"/>
    <property type="evidence" value="ECO:0007669"/>
    <property type="project" value="InterPro"/>
</dbReference>
<dbReference type="InterPro" id="IPR036594">
    <property type="entry name" value="Meth_synthase_dom"/>
</dbReference>
<keyword evidence="9" id="KW-0808">Transferase</keyword>
<keyword evidence="13" id="KW-0862">Zinc</keyword>
<dbReference type="Gene3D" id="1.10.1240.10">
    <property type="entry name" value="Methionine synthase domain"/>
    <property type="match status" value="1"/>
</dbReference>
<dbReference type="GO" id="GO:0032259">
    <property type="term" value="P:methylation"/>
    <property type="evidence" value="ECO:0007669"/>
    <property type="project" value="UniProtKB-KW"/>
</dbReference>
<dbReference type="NCBIfam" id="TIGR02082">
    <property type="entry name" value="metH"/>
    <property type="match status" value="1"/>
</dbReference>
<dbReference type="InterPro" id="IPR050554">
    <property type="entry name" value="Met_Synthase/Corrinoid"/>
</dbReference>
<dbReference type="SUPFAM" id="SSF56507">
    <property type="entry name" value="Methionine synthase activation domain-like"/>
    <property type="match status" value="1"/>
</dbReference>
<dbReference type="FunFam" id="3.40.50.280:FF:000004">
    <property type="entry name" value="Methionine synthase"/>
    <property type="match status" value="1"/>
</dbReference>
<evidence type="ECO:0000259" key="17">
    <source>
        <dbReference type="PROSITE" id="PS50970"/>
    </source>
</evidence>
<dbReference type="CDD" id="cd00740">
    <property type="entry name" value="MeTr"/>
    <property type="match status" value="1"/>
</dbReference>
<dbReference type="Pfam" id="PF02310">
    <property type="entry name" value="B12-binding"/>
    <property type="match status" value="1"/>
</dbReference>
<evidence type="ECO:0000313" key="22">
    <source>
        <dbReference type="EMBL" id="CAB4635547.1"/>
    </source>
</evidence>
<keyword evidence="6" id="KW-0489">Methyltransferase</keyword>
<dbReference type="PANTHER" id="PTHR45833">
    <property type="entry name" value="METHIONINE SYNTHASE"/>
    <property type="match status" value="1"/>
</dbReference>
<evidence type="ECO:0000256" key="3">
    <source>
        <dbReference type="ARBA" id="ARBA00005178"/>
    </source>
</evidence>
<dbReference type="InterPro" id="IPR037010">
    <property type="entry name" value="VitB12-dep_Met_synth_activ_sf"/>
</dbReference>
<dbReference type="CDD" id="cd02069">
    <property type="entry name" value="methionine_synthase_B12_BD"/>
    <property type="match status" value="1"/>
</dbReference>
<evidence type="ECO:0000256" key="13">
    <source>
        <dbReference type="ARBA" id="ARBA00022833"/>
    </source>
</evidence>
<sequence>MGSEKSPYLSPYGNLHVVTSAKTPSELRKALATRVVIADGAMGTMLQAADPSLEDFQGHEGCNEVLNVSRPDIVRSVHDQYLTVGVDAIETNTFGANWANLAEYGIEDRIYELAYAGGVIARQAADAYSTPEKPRFVLGSLGPGTKLPSLGHTTYSHLRDAYEVASQGLVDSGADALLIETTQDLLQAKAAVNGARAAIDKSDRDVVLIAQVTVETTGTMLLGSEIGAALNALEPLNIDLIGLNCATGPAEMSEHLRYLSKNAVCGISVMPNAGLPELGPKGATYPLGPDALAQALATFVDDYKISLIGGCCGTTPEHLAAVVSRLDRRKVEVRSSKADPGASSLYQYVPFRQDNAFLAIGERTNANGSRAFRDALISENWETCVEIARDQIRDGAHMLDLSIDYVGRDGVRDMREIASRFATASTLPIMLDSTEPNVLQAGLEQLGGRCVINSVNYEDGDGPTSRFARIMPLVVEHGASVVALTIDEEGQARTAEWKLRVARRLIADLVDNWGMEVGDILIDTLTFPIATGQEETRRDGLETINAIRTLKSEFPAVQTTLGVSNVSFGLNPAARVVLNSVFLHECVAAGLDSAIVHPSKIMPLARIDEAQRKVALDLIYDRREYTDGECTYDPLSAYLQLFEGVELAASRNVRAAELAALPLEERLQRRIIDGEKVGLTDDLDLAMKQGIPPLLIINDHLLEGMKIVGELFGKGEMQLPFVLQSAEVMKTAVAYLEPFMEKIDDQGKGSILLATVKGDVHDIGKNLVDIILSNNGYRVVNIGIKQTINQIIDAAQESDVDAIGMSGLLVKSTVIMRENLQELTSRGLDQKWPVILGGAALTRAFVEVDLAGEFPGEVRYARDAFEGLHLMDAIMAVKKGVPGAELPALRERKVKAINRSLSDAPVDTKRSDVATDIEIPKAPFLGSRIVKGVALADYVEMLDERALFVGQWGLKGSRGEYEAMVDSEGRPRLRALLNQVQSQGWLNAAVVYGYFPCVSEGNDLIILHHEGPDAGKERVRFSFPRQSRDRRLCISDFFAAKDSGKVDVVAFHVVTMGSVISDAAAKLFAENRYREYMELHGLSVQLTEALAEHWHARIREEMSVLDMDAPDLAGILDQGYRGSRYSFGYPACPDIEQQVQLCELLEPGRIGVELSEEFQLHPEQSTSAIIVHHPEAKYFNAN</sequence>
<dbReference type="InterPro" id="IPR036724">
    <property type="entry name" value="Cobalamin-bd_sf"/>
</dbReference>
<comment type="cofactor">
    <cofactor evidence="1">
        <name>Zn(2+)</name>
        <dbReference type="ChEBI" id="CHEBI:29105"/>
    </cofactor>
</comment>
<comment type="pathway">
    <text evidence="3">Amino-acid biosynthesis; L-methionine biosynthesis via de novo pathway; L-methionine from L-homocysteine (MetH route): step 1/1.</text>
</comment>
<evidence type="ECO:0000259" key="20">
    <source>
        <dbReference type="PROSITE" id="PS51332"/>
    </source>
</evidence>
<proteinExistence type="inferred from homology"/>
<evidence type="ECO:0000259" key="19">
    <source>
        <dbReference type="PROSITE" id="PS50974"/>
    </source>
</evidence>
<dbReference type="FunFam" id="3.20.20.20:FF:000007">
    <property type="entry name" value="Methionine synthase"/>
    <property type="match status" value="1"/>
</dbReference>
<dbReference type="PIRSF" id="PIRSF000381">
    <property type="entry name" value="MetH"/>
    <property type="match status" value="1"/>
</dbReference>
<dbReference type="Gene3D" id="3.10.196.10">
    <property type="entry name" value="Vitamin B12-dependent methionine synthase, activation domain"/>
    <property type="match status" value="1"/>
</dbReference>
<dbReference type="InterPro" id="IPR004223">
    <property type="entry name" value="VitB12-dep_Met_synth_activ_dom"/>
</dbReference>
<dbReference type="Gene3D" id="3.20.20.330">
    <property type="entry name" value="Homocysteine-binding-like domain"/>
    <property type="match status" value="1"/>
</dbReference>
<feature type="domain" description="B12-binding N-terminal" evidence="21">
    <location>
        <begin position="654"/>
        <end position="748"/>
    </location>
</feature>
<dbReference type="InterPro" id="IPR003759">
    <property type="entry name" value="Cbl-bd_cap"/>
</dbReference>
<evidence type="ECO:0000256" key="5">
    <source>
        <dbReference type="ARBA" id="ARBA00012032"/>
    </source>
</evidence>
<dbReference type="Pfam" id="PF02607">
    <property type="entry name" value="B12-binding_2"/>
    <property type="match status" value="1"/>
</dbReference>
<dbReference type="UniPathway" id="UPA00051">
    <property type="reaction ID" value="UER00081"/>
</dbReference>
<dbReference type="InterPro" id="IPR006158">
    <property type="entry name" value="Cobalamin-bd"/>
</dbReference>
<dbReference type="GO" id="GO:0031419">
    <property type="term" value="F:cobalamin binding"/>
    <property type="evidence" value="ECO:0007669"/>
    <property type="project" value="UniProtKB-KW"/>
</dbReference>
<dbReference type="PROSITE" id="PS51337">
    <property type="entry name" value="B12_BINDING_NTER"/>
    <property type="match status" value="1"/>
</dbReference>
<dbReference type="SUPFAM" id="SSF82282">
    <property type="entry name" value="Homocysteine S-methyltransferase"/>
    <property type="match status" value="1"/>
</dbReference>
<dbReference type="InterPro" id="IPR011005">
    <property type="entry name" value="Dihydropteroate_synth-like_sf"/>
</dbReference>
<evidence type="ECO:0000256" key="10">
    <source>
        <dbReference type="ARBA" id="ARBA00022691"/>
    </source>
</evidence>
<dbReference type="FunFam" id="3.20.20.330:FF:000001">
    <property type="entry name" value="Methionine synthase"/>
    <property type="match status" value="1"/>
</dbReference>
<dbReference type="PANTHER" id="PTHR45833:SF1">
    <property type="entry name" value="METHIONINE SYNTHASE"/>
    <property type="match status" value="1"/>
</dbReference>
<dbReference type="Gene3D" id="3.40.50.280">
    <property type="entry name" value="Cobalamin-binding domain"/>
    <property type="match status" value="1"/>
</dbReference>
<evidence type="ECO:0000256" key="12">
    <source>
        <dbReference type="ARBA" id="ARBA00022737"/>
    </source>
</evidence>
<evidence type="ECO:0000259" key="18">
    <source>
        <dbReference type="PROSITE" id="PS50972"/>
    </source>
</evidence>
<dbReference type="Pfam" id="PF00809">
    <property type="entry name" value="Pterin_bind"/>
    <property type="match status" value="1"/>
</dbReference>
<evidence type="ECO:0000256" key="4">
    <source>
        <dbReference type="ARBA" id="ARBA00010398"/>
    </source>
</evidence>
<dbReference type="SUPFAM" id="SSF52242">
    <property type="entry name" value="Cobalamin (vitamin B12)-binding domain"/>
    <property type="match status" value="1"/>
</dbReference>